<organism evidence="6">
    <name type="scientific">Sporolactobacillus sp. Y61</name>
    <dbReference type="NCBI Taxonomy" id="3160863"/>
    <lineage>
        <taxon>Bacteria</taxon>
        <taxon>Bacillati</taxon>
        <taxon>Bacillota</taxon>
        <taxon>Bacilli</taxon>
        <taxon>Bacillales</taxon>
        <taxon>Sporolactobacillaceae</taxon>
        <taxon>Sporolactobacillus</taxon>
    </lineage>
</organism>
<dbReference type="InterPro" id="IPR000847">
    <property type="entry name" value="LysR_HTH_N"/>
</dbReference>
<keyword evidence="4" id="KW-0804">Transcription</keyword>
<dbReference type="AlphaFoldDB" id="A0AAU8IG50"/>
<dbReference type="GO" id="GO:0000976">
    <property type="term" value="F:transcription cis-regulatory region binding"/>
    <property type="evidence" value="ECO:0007669"/>
    <property type="project" value="TreeGrafter"/>
</dbReference>
<dbReference type="EMBL" id="CP159510">
    <property type="protein sequence ID" value="XCJ17291.1"/>
    <property type="molecule type" value="Genomic_DNA"/>
</dbReference>
<comment type="similarity">
    <text evidence="1">Belongs to the LysR transcriptional regulatory family.</text>
</comment>
<dbReference type="SUPFAM" id="SSF46785">
    <property type="entry name" value="Winged helix' DNA-binding domain"/>
    <property type="match status" value="1"/>
</dbReference>
<dbReference type="InterPro" id="IPR005119">
    <property type="entry name" value="LysR_subst-bd"/>
</dbReference>
<dbReference type="PROSITE" id="PS50931">
    <property type="entry name" value="HTH_LYSR"/>
    <property type="match status" value="1"/>
</dbReference>
<dbReference type="PANTHER" id="PTHR30126:SF40">
    <property type="entry name" value="HTH-TYPE TRANSCRIPTIONAL REGULATOR GLTR"/>
    <property type="match status" value="1"/>
</dbReference>
<reference evidence="6" key="1">
    <citation type="submission" date="2024-06" db="EMBL/GenBank/DDBJ databases">
        <authorList>
            <person name="Fan A."/>
            <person name="Zhang F.Y."/>
            <person name="Zhang L."/>
        </authorList>
    </citation>
    <scope>NUCLEOTIDE SEQUENCE</scope>
    <source>
        <strain evidence="6">Y61</strain>
    </source>
</reference>
<proteinExistence type="inferred from homology"/>
<dbReference type="Gene3D" id="1.10.10.10">
    <property type="entry name" value="Winged helix-like DNA-binding domain superfamily/Winged helix DNA-binding domain"/>
    <property type="match status" value="1"/>
</dbReference>
<keyword evidence="3" id="KW-0238">DNA-binding</keyword>
<gene>
    <name evidence="6" type="ORF">ABNN70_01795</name>
</gene>
<dbReference type="Pfam" id="PF00126">
    <property type="entry name" value="HTH_1"/>
    <property type="match status" value="1"/>
</dbReference>
<dbReference type="SUPFAM" id="SSF53850">
    <property type="entry name" value="Periplasmic binding protein-like II"/>
    <property type="match status" value="1"/>
</dbReference>
<evidence type="ECO:0000259" key="5">
    <source>
        <dbReference type="PROSITE" id="PS50931"/>
    </source>
</evidence>
<keyword evidence="2" id="KW-0805">Transcription regulation</keyword>
<name>A0AAU8IG50_9BACL</name>
<evidence type="ECO:0000256" key="3">
    <source>
        <dbReference type="ARBA" id="ARBA00023125"/>
    </source>
</evidence>
<evidence type="ECO:0000256" key="2">
    <source>
        <dbReference type="ARBA" id="ARBA00023015"/>
    </source>
</evidence>
<protein>
    <submittedName>
        <fullName evidence="6">LysR family transcriptional regulator</fullName>
    </submittedName>
</protein>
<dbReference type="GO" id="GO:0003700">
    <property type="term" value="F:DNA-binding transcription factor activity"/>
    <property type="evidence" value="ECO:0007669"/>
    <property type="project" value="InterPro"/>
</dbReference>
<dbReference type="InterPro" id="IPR036388">
    <property type="entry name" value="WH-like_DNA-bd_sf"/>
</dbReference>
<accession>A0AAU8IG50</accession>
<dbReference type="PRINTS" id="PR00039">
    <property type="entry name" value="HTHLYSR"/>
</dbReference>
<dbReference type="CDD" id="cd05466">
    <property type="entry name" value="PBP2_LTTR_substrate"/>
    <property type="match status" value="1"/>
</dbReference>
<evidence type="ECO:0000256" key="1">
    <source>
        <dbReference type="ARBA" id="ARBA00009437"/>
    </source>
</evidence>
<evidence type="ECO:0000256" key="4">
    <source>
        <dbReference type="ARBA" id="ARBA00023163"/>
    </source>
</evidence>
<evidence type="ECO:0000313" key="6">
    <source>
        <dbReference type="EMBL" id="XCJ17291.1"/>
    </source>
</evidence>
<dbReference type="Gene3D" id="3.40.190.290">
    <property type="match status" value="1"/>
</dbReference>
<dbReference type="PANTHER" id="PTHR30126">
    <property type="entry name" value="HTH-TYPE TRANSCRIPTIONAL REGULATOR"/>
    <property type="match status" value="1"/>
</dbReference>
<dbReference type="RefSeq" id="WP_353948565.1">
    <property type="nucleotide sequence ID" value="NZ_CP159510.1"/>
</dbReference>
<feature type="domain" description="HTH lysR-type" evidence="5">
    <location>
        <begin position="1"/>
        <end position="58"/>
    </location>
</feature>
<sequence>MELRNLKTFQTAATCLNFTKAAKILNFSQPTVTSQIRALEQEIGSPLFFRIGRETFLTRQGHIVKKYAERISGSIEEMKQALKNSDCSGNRKLVIAASETFCTHYFPPIIRAYLKEFPDAGIRMITCNSNEVIDGVNRNTFDIGIISDVYHKSGITNLVISDREDLILIVSRKLHETYSRSDLFARFPFIRYEISGPFREQMDSFIRGAGLNPKHMIETSSLEAVKSAVLNDIGVGLIARNLVGKELSGGQLVEIKQNKPVVKIRTSLIIATQKMSDSRTARLVELISLNWNGIQA</sequence>
<dbReference type="Pfam" id="PF03466">
    <property type="entry name" value="LysR_substrate"/>
    <property type="match status" value="1"/>
</dbReference>
<dbReference type="InterPro" id="IPR036390">
    <property type="entry name" value="WH_DNA-bd_sf"/>
</dbReference>